<dbReference type="PANTHER" id="PTHR30024">
    <property type="entry name" value="ALIPHATIC SULFONATES-BINDING PROTEIN-RELATED"/>
    <property type="match status" value="1"/>
</dbReference>
<reference evidence="2 3" key="1">
    <citation type="submission" date="2020-03" db="EMBL/GenBank/DDBJ databases">
        <authorList>
            <person name="Zhu W."/>
        </authorList>
    </citation>
    <scope>NUCLEOTIDE SEQUENCE [LARGE SCALE GENOMIC DNA]</scope>
    <source>
        <strain evidence="2 3">185</strain>
    </source>
</reference>
<dbReference type="AlphaFoldDB" id="A0A6G8S814"/>
<dbReference type="Gene3D" id="3.40.190.10">
    <property type="entry name" value="Periplasmic binding protein-like II"/>
    <property type="match status" value="1"/>
</dbReference>
<dbReference type="SUPFAM" id="SSF53850">
    <property type="entry name" value="Periplasmic binding protein-like II"/>
    <property type="match status" value="1"/>
</dbReference>
<organism evidence="2 3">
    <name type="scientific">Acinetobacter lanii</name>
    <dbReference type="NCBI Taxonomy" id="2715163"/>
    <lineage>
        <taxon>Bacteria</taxon>
        <taxon>Pseudomonadati</taxon>
        <taxon>Pseudomonadota</taxon>
        <taxon>Gammaproteobacteria</taxon>
        <taxon>Moraxellales</taxon>
        <taxon>Moraxellaceae</taxon>
        <taxon>Acinetobacter</taxon>
    </lineage>
</organism>
<gene>
    <name evidence="2" type="ORF">G8D99_08550</name>
</gene>
<dbReference type="InterPro" id="IPR015168">
    <property type="entry name" value="SsuA/THI5"/>
</dbReference>
<dbReference type="KEGG" id="alj:G8D99_08550"/>
<accession>A0A6G8S814</accession>
<evidence type="ECO:0000313" key="3">
    <source>
        <dbReference type="Proteomes" id="UP000501939"/>
    </source>
</evidence>
<dbReference type="PANTHER" id="PTHR30024:SF42">
    <property type="entry name" value="ALIPHATIC SULFONATES-BINDING PROTEIN-RELATED"/>
    <property type="match status" value="1"/>
</dbReference>
<sequence length="122" mass="14117">MERDSKVRTLIDDEHFPDAYQFYIANPKFLSTHPTAVPKFIQATHEANTWIAQHPQEVLNFYSKTVGLDSDIAKKYLDKRPSDITVKPIDELVVKIQQAIADTFFQEKLMPRNVDIAKAVWK</sequence>
<proteinExistence type="predicted"/>
<evidence type="ECO:0000259" key="1">
    <source>
        <dbReference type="Pfam" id="PF09084"/>
    </source>
</evidence>
<dbReference type="Pfam" id="PF09084">
    <property type="entry name" value="NMT1"/>
    <property type="match status" value="1"/>
</dbReference>
<name>A0A6G8S814_9GAMM</name>
<dbReference type="EMBL" id="CP049916">
    <property type="protein sequence ID" value="QIO10386.1"/>
    <property type="molecule type" value="Genomic_DNA"/>
</dbReference>
<protein>
    <submittedName>
        <fullName evidence="2">ABC transporter substrate-binding protein</fullName>
    </submittedName>
</protein>
<evidence type="ECO:0000313" key="2">
    <source>
        <dbReference type="EMBL" id="QIO10386.1"/>
    </source>
</evidence>
<feature type="domain" description="SsuA/THI5-like" evidence="1">
    <location>
        <begin position="21"/>
        <end position="57"/>
    </location>
</feature>
<keyword evidence="3" id="KW-1185">Reference proteome</keyword>
<dbReference type="Proteomes" id="UP000501939">
    <property type="component" value="Chromosome"/>
</dbReference>